<gene>
    <name evidence="3" type="ORF">FNK824_LOCUS30272</name>
    <name evidence="4" type="ORF">OTI717_LOCUS33135</name>
    <name evidence="1" type="ORF">RFH988_LOCUS37089</name>
    <name evidence="2" type="ORF">SEV965_LOCUS35932</name>
</gene>
<evidence type="ECO:0000313" key="4">
    <source>
        <dbReference type="EMBL" id="CAF4079887.1"/>
    </source>
</evidence>
<accession>A0A819TDI5</accession>
<comment type="caution">
    <text evidence="4">The sequence shown here is derived from an EMBL/GenBank/DDBJ whole genome shotgun (WGS) entry which is preliminary data.</text>
</comment>
<dbReference type="InterPro" id="IPR011009">
    <property type="entry name" value="Kinase-like_dom_sf"/>
</dbReference>
<sequence>MLYENSYDEKIIGKLTFYSQTQHEIIRMIKSIELTFPTGEHQIIFLLRRNPADRLPLKDVLQHAWILKNEDITAIQDNYVKRKKTLN</sequence>
<dbReference type="AlphaFoldDB" id="A0A819TDI5"/>
<evidence type="ECO:0000313" key="5">
    <source>
        <dbReference type="Proteomes" id="UP000663823"/>
    </source>
</evidence>
<reference evidence="4" key="1">
    <citation type="submission" date="2021-02" db="EMBL/GenBank/DDBJ databases">
        <authorList>
            <person name="Nowell W R."/>
        </authorList>
    </citation>
    <scope>NUCLEOTIDE SEQUENCE</scope>
</reference>
<dbReference type="EMBL" id="CAJNOU010006158">
    <property type="protein sequence ID" value="CAF1498230.1"/>
    <property type="molecule type" value="Genomic_DNA"/>
</dbReference>
<evidence type="ECO:0000313" key="1">
    <source>
        <dbReference type="EMBL" id="CAF1459397.1"/>
    </source>
</evidence>
<evidence type="ECO:0000313" key="3">
    <source>
        <dbReference type="EMBL" id="CAF4079367.1"/>
    </source>
</evidence>
<evidence type="ECO:0008006" key="6">
    <source>
        <dbReference type="Google" id="ProtNLM"/>
    </source>
</evidence>
<dbReference type="SUPFAM" id="SSF56112">
    <property type="entry name" value="Protein kinase-like (PK-like)"/>
    <property type="match status" value="1"/>
</dbReference>
<dbReference type="Proteomes" id="UP000663889">
    <property type="component" value="Unassembled WGS sequence"/>
</dbReference>
<dbReference type="Proteomes" id="UP000663874">
    <property type="component" value="Unassembled WGS sequence"/>
</dbReference>
<dbReference type="Gene3D" id="1.10.510.10">
    <property type="entry name" value="Transferase(Phosphotransferase) domain 1"/>
    <property type="match status" value="1"/>
</dbReference>
<protein>
    <recommendedName>
        <fullName evidence="6">Aurora kinase</fullName>
    </recommendedName>
</protein>
<name>A0A819TDI5_9BILA</name>
<dbReference type="Proteomes" id="UP000663823">
    <property type="component" value="Unassembled WGS sequence"/>
</dbReference>
<proteinExistence type="predicted"/>
<organism evidence="4 5">
    <name type="scientific">Rotaria sordida</name>
    <dbReference type="NCBI Taxonomy" id="392033"/>
    <lineage>
        <taxon>Eukaryota</taxon>
        <taxon>Metazoa</taxon>
        <taxon>Spiralia</taxon>
        <taxon>Gnathifera</taxon>
        <taxon>Rotifera</taxon>
        <taxon>Eurotatoria</taxon>
        <taxon>Bdelloidea</taxon>
        <taxon>Philodinida</taxon>
        <taxon>Philodinidae</taxon>
        <taxon>Rotaria</taxon>
    </lineage>
</organism>
<dbReference type="OrthoDB" id="10066159at2759"/>
<evidence type="ECO:0000313" key="2">
    <source>
        <dbReference type="EMBL" id="CAF1498230.1"/>
    </source>
</evidence>
<dbReference type="EMBL" id="CAJOAX010010703">
    <property type="protein sequence ID" value="CAF4079887.1"/>
    <property type="molecule type" value="Genomic_DNA"/>
</dbReference>
<dbReference type="Proteomes" id="UP000663882">
    <property type="component" value="Unassembled WGS sequence"/>
</dbReference>
<dbReference type="EMBL" id="CAJNOO010006968">
    <property type="protein sequence ID" value="CAF1459397.1"/>
    <property type="molecule type" value="Genomic_DNA"/>
</dbReference>
<dbReference type="EMBL" id="CAJOBE010009185">
    <property type="protein sequence ID" value="CAF4079367.1"/>
    <property type="molecule type" value="Genomic_DNA"/>
</dbReference>